<dbReference type="RefSeq" id="WP_146794886.1">
    <property type="nucleotide sequence ID" value="NZ_BJUU01000011.1"/>
</dbReference>
<name>A0AA87RJN8_9MICO</name>
<proteinExistence type="predicted"/>
<evidence type="ECO:0000313" key="3">
    <source>
        <dbReference type="EMBL" id="GEK80523.1"/>
    </source>
</evidence>
<gene>
    <name evidence="3" type="ORF">ABA31_18740</name>
</gene>
<dbReference type="Proteomes" id="UP000321749">
    <property type="component" value="Unassembled WGS sequence"/>
</dbReference>
<keyword evidence="4" id="KW-1185">Reference proteome</keyword>
<evidence type="ECO:0000259" key="2">
    <source>
        <dbReference type="Pfam" id="PF25362"/>
    </source>
</evidence>
<feature type="transmembrane region" description="Helical" evidence="1">
    <location>
        <begin position="6"/>
        <end position="25"/>
    </location>
</feature>
<dbReference type="EMBL" id="BJUU01000011">
    <property type="protein sequence ID" value="GEK80523.1"/>
    <property type="molecule type" value="Genomic_DNA"/>
</dbReference>
<organism evidence="3 4">
    <name type="scientific">Agrococcus baldri</name>
    <dbReference type="NCBI Taxonomy" id="153730"/>
    <lineage>
        <taxon>Bacteria</taxon>
        <taxon>Bacillati</taxon>
        <taxon>Actinomycetota</taxon>
        <taxon>Actinomycetes</taxon>
        <taxon>Micrococcales</taxon>
        <taxon>Microbacteriaceae</taxon>
        <taxon>Agrococcus</taxon>
    </lineage>
</organism>
<feature type="domain" description="PH" evidence="2">
    <location>
        <begin position="50"/>
        <end position="144"/>
    </location>
</feature>
<accession>A0AA87RJN8</accession>
<keyword evidence="1" id="KW-1133">Transmembrane helix</keyword>
<evidence type="ECO:0000256" key="1">
    <source>
        <dbReference type="SAM" id="Phobius"/>
    </source>
</evidence>
<sequence length="168" mass="18257">MTKELFALLCAAFVALLALLVWLGLRSRRRRQGDIDAPQGWIDAVPSLVVDALYVATTRAGDPYDRVFAHGLGFRGRTRLAIDAHGVQLLADRRELRIPATSIRSVERATWTIDRVVEPGGIIVIGHRLGADVDTYLRVIGDDAPAFEALSRLAPDTTATTTVEGTPA</sequence>
<protein>
    <recommendedName>
        <fullName evidence="2">PH domain-containing protein</fullName>
    </recommendedName>
</protein>
<keyword evidence="1" id="KW-0812">Transmembrane</keyword>
<dbReference type="InterPro" id="IPR057446">
    <property type="entry name" value="PH_bac"/>
</dbReference>
<keyword evidence="1" id="KW-0472">Membrane</keyword>
<dbReference type="AlphaFoldDB" id="A0AA87RJN8"/>
<reference evidence="3 4" key="1">
    <citation type="submission" date="2019-07" db="EMBL/GenBank/DDBJ databases">
        <title>Whole genome shotgun sequence of Agrococcus baldri NBRC 103055.</title>
        <authorList>
            <person name="Hosoyama A."/>
            <person name="Uohara A."/>
            <person name="Ohji S."/>
            <person name="Ichikawa N."/>
        </authorList>
    </citation>
    <scope>NUCLEOTIDE SEQUENCE [LARGE SCALE GENOMIC DNA]</scope>
    <source>
        <strain evidence="3 4">NBRC 103055</strain>
    </source>
</reference>
<evidence type="ECO:0000313" key="4">
    <source>
        <dbReference type="Proteomes" id="UP000321749"/>
    </source>
</evidence>
<comment type="caution">
    <text evidence="3">The sequence shown here is derived from an EMBL/GenBank/DDBJ whole genome shotgun (WGS) entry which is preliminary data.</text>
</comment>
<dbReference type="Pfam" id="PF25362">
    <property type="entry name" value="bPH_11"/>
    <property type="match status" value="1"/>
</dbReference>